<dbReference type="EMBL" id="JAGIOF010000001">
    <property type="protein sequence ID" value="MBP2386839.1"/>
    <property type="molecule type" value="Genomic_DNA"/>
</dbReference>
<dbReference type="Pfam" id="PF01311">
    <property type="entry name" value="Bac_export_1"/>
    <property type="match status" value="1"/>
</dbReference>
<sequence length="254" mass="26309">MQAVLPLGNLEAMLLAAVRMTAFIIIAPPFSYNAIPGRIKATLAVGLALAVTPRLSAGYQPQDTGPFLASVVLELVTGASLGFMVFLLFSAVQSAGGLIDLFGGFAMAQGFDPQSMVNGAQFSRYFHWAALALLVSSDGYQLVLAGLFRSFDAIPLGGVIAMDAVAENLVRGVEQMFVSAIQIAGPLLVVLVLADIGLGLLTRAAPALNAFAMGFPLKIFLTLSLAGTVFVLLPSVVAALVRQSLKAIGTVLGA</sequence>
<dbReference type="Proteomes" id="UP001296993">
    <property type="component" value="Unassembled WGS sequence"/>
</dbReference>
<dbReference type="PANTHER" id="PTHR30065">
    <property type="entry name" value="FLAGELLAR BIOSYNTHETIC PROTEIN FLIR"/>
    <property type="match status" value="1"/>
</dbReference>
<evidence type="ECO:0000256" key="4">
    <source>
        <dbReference type="ARBA" id="ARBA00022692"/>
    </source>
</evidence>
<keyword evidence="8" id="KW-0966">Cell projection</keyword>
<keyword evidence="8" id="KW-0282">Flagellum</keyword>
<keyword evidence="3" id="KW-1003">Cell membrane</keyword>
<feature type="transmembrane region" description="Helical" evidence="7">
    <location>
        <begin position="177"/>
        <end position="199"/>
    </location>
</feature>
<organism evidence="8 9">
    <name type="scientific">Paeniglutamicibacter kerguelensis</name>
    <dbReference type="NCBI Taxonomy" id="254788"/>
    <lineage>
        <taxon>Bacteria</taxon>
        <taxon>Bacillati</taxon>
        <taxon>Actinomycetota</taxon>
        <taxon>Actinomycetes</taxon>
        <taxon>Micrococcales</taxon>
        <taxon>Micrococcaceae</taxon>
        <taxon>Paeniglutamicibacter</taxon>
    </lineage>
</organism>
<name>A0ABS4XEE4_9MICC</name>
<evidence type="ECO:0000313" key="8">
    <source>
        <dbReference type="EMBL" id="MBP2386839.1"/>
    </source>
</evidence>
<gene>
    <name evidence="8" type="ORF">JOF47_002350</name>
</gene>
<evidence type="ECO:0000313" key="9">
    <source>
        <dbReference type="Proteomes" id="UP001296993"/>
    </source>
</evidence>
<comment type="caution">
    <text evidence="8">The sequence shown here is derived from an EMBL/GenBank/DDBJ whole genome shotgun (WGS) entry which is preliminary data.</text>
</comment>
<evidence type="ECO:0000256" key="5">
    <source>
        <dbReference type="ARBA" id="ARBA00022989"/>
    </source>
</evidence>
<comment type="similarity">
    <text evidence="2">Belongs to the FliR/MopE/SpaR family.</text>
</comment>
<feature type="transmembrane region" description="Helical" evidence="7">
    <location>
        <begin position="219"/>
        <end position="241"/>
    </location>
</feature>
<comment type="subcellular location">
    <subcellularLocation>
        <location evidence="1">Cell membrane</location>
        <topology evidence="1">Multi-pass membrane protein</topology>
    </subcellularLocation>
</comment>
<dbReference type="PANTHER" id="PTHR30065:SF1">
    <property type="entry name" value="SURFACE PRESENTATION OF ANTIGENS PROTEIN SPAR"/>
    <property type="match status" value="1"/>
</dbReference>
<protein>
    <submittedName>
        <fullName evidence="8">Flagellar biosynthetic protein FliR</fullName>
    </submittedName>
</protein>
<evidence type="ECO:0000256" key="1">
    <source>
        <dbReference type="ARBA" id="ARBA00004651"/>
    </source>
</evidence>
<dbReference type="PRINTS" id="PR00953">
    <property type="entry name" value="TYPE3IMRPROT"/>
</dbReference>
<feature type="transmembrane region" description="Helical" evidence="7">
    <location>
        <begin position="67"/>
        <end position="89"/>
    </location>
</feature>
<evidence type="ECO:0000256" key="6">
    <source>
        <dbReference type="ARBA" id="ARBA00023136"/>
    </source>
</evidence>
<evidence type="ECO:0000256" key="2">
    <source>
        <dbReference type="ARBA" id="ARBA00009772"/>
    </source>
</evidence>
<feature type="transmembrane region" description="Helical" evidence="7">
    <location>
        <begin position="125"/>
        <end position="147"/>
    </location>
</feature>
<accession>A0ABS4XEE4</accession>
<reference evidence="8 9" key="1">
    <citation type="submission" date="2021-03" db="EMBL/GenBank/DDBJ databases">
        <title>Sequencing the genomes of 1000 actinobacteria strains.</title>
        <authorList>
            <person name="Klenk H.-P."/>
        </authorList>
    </citation>
    <scope>NUCLEOTIDE SEQUENCE [LARGE SCALE GENOMIC DNA]</scope>
    <source>
        <strain evidence="8 9">DSM 15797</strain>
    </source>
</reference>
<keyword evidence="9" id="KW-1185">Reference proteome</keyword>
<evidence type="ECO:0000256" key="7">
    <source>
        <dbReference type="SAM" id="Phobius"/>
    </source>
</evidence>
<dbReference type="RefSeq" id="WP_209998254.1">
    <property type="nucleotide sequence ID" value="NZ_BAAAJY010000010.1"/>
</dbReference>
<keyword evidence="4 7" id="KW-0812">Transmembrane</keyword>
<keyword evidence="8" id="KW-0969">Cilium</keyword>
<proteinExistence type="inferred from homology"/>
<evidence type="ECO:0000256" key="3">
    <source>
        <dbReference type="ARBA" id="ARBA00022475"/>
    </source>
</evidence>
<dbReference type="InterPro" id="IPR002010">
    <property type="entry name" value="T3SS_IM_R"/>
</dbReference>
<keyword evidence="6 7" id="KW-0472">Membrane</keyword>
<keyword evidence="5 7" id="KW-1133">Transmembrane helix</keyword>
<feature type="transmembrane region" description="Helical" evidence="7">
    <location>
        <begin position="12"/>
        <end position="32"/>
    </location>
</feature>